<accession>A0A0E3K3L5</accession>
<proteinExistence type="predicted"/>
<organism evidence="2 3">
    <name type="scientific">Clostridium scatologenes</name>
    <dbReference type="NCBI Taxonomy" id="1548"/>
    <lineage>
        <taxon>Bacteria</taxon>
        <taxon>Bacillati</taxon>
        <taxon>Bacillota</taxon>
        <taxon>Clostridia</taxon>
        <taxon>Eubacteriales</taxon>
        <taxon>Clostridiaceae</taxon>
        <taxon>Clostridium</taxon>
    </lineage>
</organism>
<dbReference type="Proteomes" id="UP000033115">
    <property type="component" value="Chromosome"/>
</dbReference>
<dbReference type="HOGENOM" id="CLU_3023838_0_0_9"/>
<evidence type="ECO:0000313" key="2">
    <source>
        <dbReference type="EMBL" id="AKA71733.1"/>
    </source>
</evidence>
<dbReference type="RefSeq" id="WP_169748491.1">
    <property type="nucleotide sequence ID" value="NZ_CP009933.1"/>
</dbReference>
<reference evidence="2 3" key="1">
    <citation type="journal article" date="2015" name="J. Biotechnol.">
        <title>Complete genome sequence of a malodorant-producing acetogen, Clostridium scatologenes ATCC 25775(T).</title>
        <authorList>
            <person name="Zhu Z."/>
            <person name="Guo T."/>
            <person name="Zheng H."/>
            <person name="Song T."/>
            <person name="Ouyang P."/>
            <person name="Xie J."/>
        </authorList>
    </citation>
    <scope>NUCLEOTIDE SEQUENCE [LARGE SCALE GENOMIC DNA]</scope>
    <source>
        <strain evidence="2 3">ATCC 25775</strain>
    </source>
</reference>
<evidence type="ECO:0000313" key="3">
    <source>
        <dbReference type="Proteomes" id="UP000033115"/>
    </source>
</evidence>
<keyword evidence="3" id="KW-1185">Reference proteome</keyword>
<sequence length="56" mass="6387">MDKISKYDPNYTYKKDTIDTGISEEGYPIIEKSTNGLIFPEGPQNNVDMNDVKPFD</sequence>
<dbReference type="AlphaFoldDB" id="A0A0E3K3L5"/>
<protein>
    <submittedName>
        <fullName evidence="2">Uncharacterized protein</fullName>
    </submittedName>
</protein>
<evidence type="ECO:0000256" key="1">
    <source>
        <dbReference type="SAM" id="MobiDB-lite"/>
    </source>
</evidence>
<dbReference type="KEGG" id="csq:CSCA_4608"/>
<feature type="region of interest" description="Disordered" evidence="1">
    <location>
        <begin position="35"/>
        <end position="56"/>
    </location>
</feature>
<name>A0A0E3K3L5_CLOSL</name>
<dbReference type="EMBL" id="CP009933">
    <property type="protein sequence ID" value="AKA71733.1"/>
    <property type="molecule type" value="Genomic_DNA"/>
</dbReference>
<gene>
    <name evidence="2" type="ORF">CSCA_4608</name>
</gene>